<organism evidence="1 2">
    <name type="scientific">Petralouisia muris</name>
    <dbReference type="NCBI Taxonomy" id="3032872"/>
    <lineage>
        <taxon>Bacteria</taxon>
        <taxon>Bacillati</taxon>
        <taxon>Bacillota</taxon>
        <taxon>Clostridia</taxon>
        <taxon>Lachnospirales</taxon>
        <taxon>Lachnospiraceae</taxon>
        <taxon>Petralouisia</taxon>
    </lineage>
</organism>
<keyword evidence="2" id="KW-1185">Reference proteome</keyword>
<sequence>MSVITIVKGEEFKISVKDQIEEKDLFADVYRRAAVMLDEIVGASKEEKELERTWSWEQGDFENNIIAFCGERGEGKSSTMLTFVNAVCREAREGKGIFSSCKNLADVSFAEPVLIDPSLFDDVHNVLDIVLARIFRKFDARYQRENQWEDERRREELLDQFQAVYRQISLINNQKQMLDSEFDYEGNIGKLSKLGESTGLKEELTKLIRDYLRFMNGGKPGNYQLLLAIDDLDLCNANAYKMAEQIRKYLVIPYVTIVMSVRVEQLELCIQEQNLRDFEQIYKNREEKVYERLNQEVQIMAWRYVSKLIPRQRRIYLSEVQSFRNVRIIYKNGEEVIWDSGSPLSEKTFASDVLSLIYDRTGMIFFEEEGGSSYLLPDNLRDMISWITAVADMEQPKHGVVYPKYARNIRKFREYFLREWAGDKISDGPTLLELGSMDFFHMHVTMRRILEKLHKELYGIQQQWMIPDRMDSIFQVIGLFTSLEQSAVDMEKEAYICRMRALYTMELSSLFRRGQEALIAQNGYIWGPWFAGVIPIHNDTGMDRSRFPLGTIQAYNLMLHWVCPEAEPLKIPENISSYRVPQVGEGEHRKEYITAWMLLGMFSNVYYNNNNQTVLASKETIIFDNSMVREYVQISLENYLVALCNIYNIFYKVNMEMLGISYSEYSEVADEFLNDNGEKNSYVEKLFSSVDLVLSIREFCAENRNYKGRTEDGKDRSIKLVDKFFENLEYCMGCLKSGNDADGEEEWDLNTLYLKQGACGIDISILYAELFELCIQNVPLLKQAEENRKVEAMVSEFRSRLTEIPEVWSREEVRVSKSLRNLSASSVKANLDRMASAVQRYLGEYKEGPKNVDIEGLCRLYGAVARIYLKNTEGKVSAEIQEEYKRLVKAADELNQQPKPELQ</sequence>
<name>A0AC61S1F8_9FIRM</name>
<reference evidence="1" key="1">
    <citation type="submission" date="2019-04" db="EMBL/GenBank/DDBJ databases">
        <title>Microbes associate with the intestines of laboratory mice.</title>
        <authorList>
            <person name="Navarre W."/>
            <person name="Wong E."/>
            <person name="Huang K."/>
            <person name="Tropini C."/>
            <person name="Ng K."/>
            <person name="Yu B."/>
        </authorList>
    </citation>
    <scope>NUCLEOTIDE SEQUENCE</scope>
    <source>
        <strain evidence="1">NM01_1-7b</strain>
    </source>
</reference>
<evidence type="ECO:0000313" key="1">
    <source>
        <dbReference type="EMBL" id="TGY97998.1"/>
    </source>
</evidence>
<protein>
    <submittedName>
        <fullName evidence="1">Uncharacterized protein</fullName>
    </submittedName>
</protein>
<dbReference type="Proteomes" id="UP000304953">
    <property type="component" value="Unassembled WGS sequence"/>
</dbReference>
<accession>A0AC61S1F8</accession>
<gene>
    <name evidence="1" type="ORF">E5329_02435</name>
</gene>
<dbReference type="EMBL" id="SRYA01000003">
    <property type="protein sequence ID" value="TGY97998.1"/>
    <property type="molecule type" value="Genomic_DNA"/>
</dbReference>
<evidence type="ECO:0000313" key="2">
    <source>
        <dbReference type="Proteomes" id="UP000304953"/>
    </source>
</evidence>
<comment type="caution">
    <text evidence="1">The sequence shown here is derived from an EMBL/GenBank/DDBJ whole genome shotgun (WGS) entry which is preliminary data.</text>
</comment>
<proteinExistence type="predicted"/>